<sequence length="86" mass="10131">MKKLVLSSIRFYQKYLSFDTGMLRYLFLTDRACRFTPTCSEYTYQAVNRYGIIYGLWLGLARIVRCHPWSKGGWDPVPIINQKSNI</sequence>
<keyword evidence="1" id="KW-1003">Cell membrane</keyword>
<dbReference type="Proteomes" id="UP000176854">
    <property type="component" value="Unassembled WGS sequence"/>
</dbReference>
<dbReference type="PANTHER" id="PTHR33383:SF1">
    <property type="entry name" value="MEMBRANE PROTEIN INSERTION EFFICIENCY FACTOR-RELATED"/>
    <property type="match status" value="1"/>
</dbReference>
<protein>
    <recommendedName>
        <fullName evidence="1">Putative membrane protein insertion efficiency factor</fullName>
    </recommendedName>
</protein>
<dbReference type="InterPro" id="IPR002696">
    <property type="entry name" value="Membr_insert_effic_factor_YidD"/>
</dbReference>
<reference evidence="2 3" key="1">
    <citation type="journal article" date="2016" name="Nat. Commun.">
        <title>Thousands of microbial genomes shed light on interconnected biogeochemical processes in an aquifer system.</title>
        <authorList>
            <person name="Anantharaman K."/>
            <person name="Brown C.T."/>
            <person name="Hug L.A."/>
            <person name="Sharon I."/>
            <person name="Castelle C.J."/>
            <person name="Probst A.J."/>
            <person name="Thomas B.C."/>
            <person name="Singh A."/>
            <person name="Wilkins M.J."/>
            <person name="Karaoz U."/>
            <person name="Brodie E.L."/>
            <person name="Williams K.H."/>
            <person name="Hubbard S.S."/>
            <person name="Banfield J.F."/>
        </authorList>
    </citation>
    <scope>NUCLEOTIDE SEQUENCE [LARGE SCALE GENOMIC DNA]</scope>
</reference>
<dbReference type="GO" id="GO:0005886">
    <property type="term" value="C:plasma membrane"/>
    <property type="evidence" value="ECO:0007669"/>
    <property type="project" value="UniProtKB-SubCell"/>
</dbReference>
<proteinExistence type="inferred from homology"/>
<dbReference type="STRING" id="1798373.A2154_05020"/>
<accession>A0A1F5Z880</accession>
<comment type="similarity">
    <text evidence="1">Belongs to the UPF0161 family.</text>
</comment>
<dbReference type="SMART" id="SM01234">
    <property type="entry name" value="Haemolytic"/>
    <property type="match status" value="1"/>
</dbReference>
<dbReference type="EMBL" id="MFJC01000055">
    <property type="protein sequence ID" value="OGG08658.1"/>
    <property type="molecule type" value="Genomic_DNA"/>
</dbReference>
<comment type="function">
    <text evidence="1">Could be involved in insertion of integral membrane proteins into the membrane.</text>
</comment>
<dbReference type="PANTHER" id="PTHR33383">
    <property type="entry name" value="MEMBRANE PROTEIN INSERTION EFFICIENCY FACTOR-RELATED"/>
    <property type="match status" value="1"/>
</dbReference>
<comment type="caution">
    <text evidence="2">The sequence shown here is derived from an EMBL/GenBank/DDBJ whole genome shotgun (WGS) entry which is preliminary data.</text>
</comment>
<organism evidence="2 3">
    <name type="scientific">Candidatus Gottesmanbacteria bacterium RBG_16_43_7</name>
    <dbReference type="NCBI Taxonomy" id="1798373"/>
    <lineage>
        <taxon>Bacteria</taxon>
        <taxon>Candidatus Gottesmaniibacteriota</taxon>
    </lineage>
</organism>
<name>A0A1F5Z880_9BACT</name>
<dbReference type="Pfam" id="PF01809">
    <property type="entry name" value="YidD"/>
    <property type="match status" value="1"/>
</dbReference>
<dbReference type="AlphaFoldDB" id="A0A1F5Z880"/>
<gene>
    <name evidence="2" type="ORF">A2154_05020</name>
</gene>
<comment type="subcellular location">
    <subcellularLocation>
        <location evidence="1">Cell membrane</location>
        <topology evidence="1">Peripheral membrane protein</topology>
        <orientation evidence="1">Cytoplasmic side</orientation>
    </subcellularLocation>
</comment>
<evidence type="ECO:0000256" key="1">
    <source>
        <dbReference type="HAMAP-Rule" id="MF_00386"/>
    </source>
</evidence>
<dbReference type="NCBIfam" id="TIGR00278">
    <property type="entry name" value="membrane protein insertion efficiency factor YidD"/>
    <property type="match status" value="1"/>
</dbReference>
<evidence type="ECO:0000313" key="2">
    <source>
        <dbReference type="EMBL" id="OGG08658.1"/>
    </source>
</evidence>
<keyword evidence="1" id="KW-0472">Membrane</keyword>
<dbReference type="HAMAP" id="MF_00386">
    <property type="entry name" value="UPF0161_YidD"/>
    <property type="match status" value="1"/>
</dbReference>
<evidence type="ECO:0000313" key="3">
    <source>
        <dbReference type="Proteomes" id="UP000176854"/>
    </source>
</evidence>